<dbReference type="InterPro" id="IPR050816">
    <property type="entry name" value="Flavin-dep_Halogenase_NPB"/>
</dbReference>
<feature type="domain" description="FAD-binding" evidence="1">
    <location>
        <begin position="6"/>
        <end position="166"/>
    </location>
</feature>
<sequence>MRLEQTEILIIGAGPAGSVAAGLLRKQGRQVLVIEKEQFPRFSIGESLLPQSMAYIEAAGFLQDVVEAGFQYKNGAAFQRGERRTEFDFRDKFSAGWGTTYQVQRADFDHVLAKAAERAGAIVRYRHQVKAVDVSGERPWVTVADADGESYRIEARFLLDASGFGRVLPRLLDLESPSGFPLRGAFFTHVQDNIPAGSFDRNKILVSVHPEHVHVWFWTIPFSNGRCSLGVVAKSEFLAQYGGSETERLQAIVAETPSLAKLLQHAVWDTPARQLQGYAANVKSLWGKHYALLGNAGEFLDPVFSSGVTIAVKSASLAAAAIAREFAGEQVDWQADYAEPLKAGVDTFRAFVESWYAGGFQDVIFHEGGAPEIRRMISAILAGYAWDRDNPYVAEPRRLKTLEQLCGA</sequence>
<evidence type="ECO:0000313" key="2">
    <source>
        <dbReference type="EMBL" id="QDQ27793.1"/>
    </source>
</evidence>
<dbReference type="Gene3D" id="3.50.50.60">
    <property type="entry name" value="FAD/NAD(P)-binding domain"/>
    <property type="match status" value="1"/>
</dbReference>
<dbReference type="EMBL" id="CP041730">
    <property type="protein sequence ID" value="QDQ27793.1"/>
    <property type="molecule type" value="Genomic_DNA"/>
</dbReference>
<evidence type="ECO:0000313" key="3">
    <source>
        <dbReference type="Proteomes" id="UP000317550"/>
    </source>
</evidence>
<keyword evidence="3" id="KW-1185">Reference proteome</keyword>
<dbReference type="PANTHER" id="PTHR43747">
    <property type="entry name" value="FAD-BINDING PROTEIN"/>
    <property type="match status" value="1"/>
</dbReference>
<dbReference type="KEGG" id="cari:FNU76_16370"/>
<organism evidence="2 3">
    <name type="scientific">Chitinimonas arctica</name>
    <dbReference type="NCBI Taxonomy" id="2594795"/>
    <lineage>
        <taxon>Bacteria</taxon>
        <taxon>Pseudomonadati</taxon>
        <taxon>Pseudomonadota</taxon>
        <taxon>Betaproteobacteria</taxon>
        <taxon>Neisseriales</taxon>
        <taxon>Chitinibacteraceae</taxon>
        <taxon>Chitinimonas</taxon>
    </lineage>
</organism>
<gene>
    <name evidence="2" type="ORF">FNU76_16370</name>
</gene>
<name>A0A516SI25_9NEIS</name>
<protein>
    <submittedName>
        <fullName evidence="2">NAD(P)/FAD-dependent oxidoreductase</fullName>
    </submittedName>
</protein>
<dbReference type="Proteomes" id="UP000317550">
    <property type="component" value="Chromosome"/>
</dbReference>
<dbReference type="AlphaFoldDB" id="A0A516SI25"/>
<dbReference type="GO" id="GO:0071949">
    <property type="term" value="F:FAD binding"/>
    <property type="evidence" value="ECO:0007669"/>
    <property type="project" value="InterPro"/>
</dbReference>
<dbReference type="RefSeq" id="WP_144279181.1">
    <property type="nucleotide sequence ID" value="NZ_CP041730.1"/>
</dbReference>
<proteinExistence type="predicted"/>
<dbReference type="SUPFAM" id="SSF51905">
    <property type="entry name" value="FAD/NAD(P)-binding domain"/>
    <property type="match status" value="1"/>
</dbReference>
<accession>A0A516SI25</accession>
<dbReference type="InterPro" id="IPR036188">
    <property type="entry name" value="FAD/NAD-bd_sf"/>
</dbReference>
<dbReference type="PANTHER" id="PTHR43747:SF1">
    <property type="entry name" value="SLR1998 PROTEIN"/>
    <property type="match status" value="1"/>
</dbReference>
<dbReference type="InterPro" id="IPR002938">
    <property type="entry name" value="FAD-bd"/>
</dbReference>
<dbReference type="PRINTS" id="PR00420">
    <property type="entry name" value="RNGMNOXGNASE"/>
</dbReference>
<dbReference type="OrthoDB" id="4246007at2"/>
<reference evidence="3" key="1">
    <citation type="submission" date="2019-07" db="EMBL/GenBank/DDBJ databases">
        <title>Chitinimonas sp. nov., isolated from Ny-Alesund, arctica soil.</title>
        <authorList>
            <person name="Xu Q."/>
            <person name="Peng F."/>
        </authorList>
    </citation>
    <scope>NUCLEOTIDE SEQUENCE [LARGE SCALE GENOMIC DNA]</scope>
    <source>
        <strain evidence="3">R3-44</strain>
    </source>
</reference>
<evidence type="ECO:0000259" key="1">
    <source>
        <dbReference type="Pfam" id="PF01494"/>
    </source>
</evidence>
<dbReference type="Pfam" id="PF01494">
    <property type="entry name" value="FAD_binding_3"/>
    <property type="match status" value="1"/>
</dbReference>